<accession>A0A853IF94</accession>
<dbReference type="InterPro" id="IPR011990">
    <property type="entry name" value="TPR-like_helical_dom_sf"/>
</dbReference>
<evidence type="ECO:0000256" key="4">
    <source>
        <dbReference type="ARBA" id="ARBA00022803"/>
    </source>
</evidence>
<comment type="caution">
    <text evidence="5">The sequence shown here is derived from an EMBL/GenBank/DDBJ whole genome shotgun (WGS) entry which is preliminary data.</text>
</comment>
<dbReference type="RefSeq" id="WP_180571205.1">
    <property type="nucleotide sequence ID" value="NZ_JACCKB010000068.1"/>
</dbReference>
<gene>
    <name evidence="5" type="ORF">H0A36_24630</name>
</gene>
<dbReference type="PANTHER" id="PTHR16263">
    <property type="entry name" value="TETRATRICOPEPTIDE REPEAT PROTEIN 38"/>
    <property type="match status" value="1"/>
</dbReference>
<evidence type="ECO:0000256" key="3">
    <source>
        <dbReference type="ARBA" id="ARBA00022737"/>
    </source>
</evidence>
<evidence type="ECO:0000313" key="6">
    <source>
        <dbReference type="Proteomes" id="UP000569732"/>
    </source>
</evidence>
<organism evidence="5 6">
    <name type="scientific">Spartinivicinus marinus</name>
    <dbReference type="NCBI Taxonomy" id="2994442"/>
    <lineage>
        <taxon>Bacteria</taxon>
        <taxon>Pseudomonadati</taxon>
        <taxon>Pseudomonadota</taxon>
        <taxon>Gammaproteobacteria</taxon>
        <taxon>Oceanospirillales</taxon>
        <taxon>Zooshikellaceae</taxon>
        <taxon>Spartinivicinus</taxon>
    </lineage>
</organism>
<evidence type="ECO:0000256" key="2">
    <source>
        <dbReference type="ARBA" id="ARBA00019992"/>
    </source>
</evidence>
<proteinExistence type="inferred from homology"/>
<dbReference type="SUPFAM" id="SSF48452">
    <property type="entry name" value="TPR-like"/>
    <property type="match status" value="1"/>
</dbReference>
<evidence type="ECO:0000313" key="5">
    <source>
        <dbReference type="EMBL" id="NYZ69208.1"/>
    </source>
</evidence>
<keyword evidence="6" id="KW-1185">Reference proteome</keyword>
<keyword evidence="3" id="KW-0677">Repeat</keyword>
<keyword evidence="4" id="KW-0802">TPR repeat</keyword>
<dbReference type="AlphaFoldDB" id="A0A853IF94"/>
<dbReference type="CDD" id="cd05804">
    <property type="entry name" value="StaR_like"/>
    <property type="match status" value="1"/>
</dbReference>
<evidence type="ECO:0000256" key="1">
    <source>
        <dbReference type="ARBA" id="ARBA00005857"/>
    </source>
</evidence>
<dbReference type="InterPro" id="IPR033891">
    <property type="entry name" value="TTC38"/>
</dbReference>
<protein>
    <recommendedName>
        <fullName evidence="2">Tetratricopeptide repeat protein 38</fullName>
    </recommendedName>
</protein>
<dbReference type="Proteomes" id="UP000569732">
    <property type="component" value="Unassembled WGS sequence"/>
</dbReference>
<reference evidence="5 6" key="1">
    <citation type="submission" date="2020-07" db="EMBL/GenBank/DDBJ databases">
        <title>Endozoicomonas sp. nov., isolated from sediment.</title>
        <authorList>
            <person name="Gu T."/>
        </authorList>
    </citation>
    <scope>NUCLEOTIDE SEQUENCE [LARGE SCALE GENOMIC DNA]</scope>
    <source>
        <strain evidence="5 6">SM1973</strain>
    </source>
</reference>
<name>A0A853IF94_9GAMM</name>
<dbReference type="PANTHER" id="PTHR16263:SF4">
    <property type="entry name" value="TETRATRICOPEPTIDE REPEAT PROTEIN 38"/>
    <property type="match status" value="1"/>
</dbReference>
<comment type="similarity">
    <text evidence="1">Belongs to the TTC38 family.</text>
</comment>
<dbReference type="Gene3D" id="1.25.40.10">
    <property type="entry name" value="Tetratricopeptide repeat domain"/>
    <property type="match status" value="1"/>
</dbReference>
<dbReference type="EMBL" id="JACCKB010000068">
    <property type="protein sequence ID" value="NYZ69208.1"/>
    <property type="molecule type" value="Genomic_DNA"/>
</dbReference>
<feature type="non-terminal residue" evidence="5">
    <location>
        <position position="436"/>
    </location>
</feature>
<sequence>MINDERGLELSGTSKQGAQTLDNIISHIYNYQLGIPEALEALLIEHPQFTMAHIVQGYCVASEGRFSSLEAAKSIVTKLNELIEIAAPRELLHIKALDLWSQGNLKDSFDIWESILRNWPLDLLAYRQLTGNLFWLGERRRMLDVAAKTSIVWHQGIPGYGYFLGPFAFALEEMGEYVLAEKYARQAVDINSADLWSKHVVAHVMEMQGRSKEGIGWLESSAATFEQHNAFKGHLWWHLALFNFELGNFDKVLQLYDDFIYPKPSTFYLDIQNAASMLTRLEFQGINVGNRWHKIVESAMEVAGDASIFFTEPHNTMALARTGQIEQVENQIESLHHLKHSSLQQEQYIARELATAINYFHQRQYEQVITRMQHLRYQQHILGGSHAQHDILQQYLIMAGIETNRFSLVKDVNANLKSPLFANLKCPVFSTIMMPL</sequence>